<evidence type="ECO:0000313" key="2">
    <source>
        <dbReference type="EMBL" id="CAH0370554.1"/>
    </source>
</evidence>
<dbReference type="AlphaFoldDB" id="A0A8J2WWR3"/>
<comment type="caution">
    <text evidence="2">The sequence shown here is derived from an EMBL/GenBank/DDBJ whole genome shotgun (WGS) entry which is preliminary data.</text>
</comment>
<feature type="compositionally biased region" description="Basic and acidic residues" evidence="1">
    <location>
        <begin position="297"/>
        <end position="314"/>
    </location>
</feature>
<accession>A0A8J2WWR3</accession>
<name>A0A8J2WWR3_9STRA</name>
<proteinExistence type="predicted"/>
<reference evidence="2" key="1">
    <citation type="submission" date="2021-11" db="EMBL/GenBank/DDBJ databases">
        <authorList>
            <consortium name="Genoscope - CEA"/>
            <person name="William W."/>
        </authorList>
    </citation>
    <scope>NUCLEOTIDE SEQUENCE</scope>
</reference>
<dbReference type="OrthoDB" id="236153at2759"/>
<sequence>MSRWVLVTRDQCPPENTPLVSSVGELAQDAARIDEWKAKASASFPGRDASFDDKLKWYHSFNDSAWDDFMAGAPEPPEYVPAVLLDACDDSVELQLIIKRGEASLLNKIDDESKAKFMASAERVRGEPLRQRILNKARSTEKGLAAYVEWLADENGAPSCEMRSKTDPKPVPLLHSHVGREPFDDVVVAATTVAKGDCAESAIRGLMRDAGLYGGVMAPAITSDWSIIVHNAGDGVEKVGEHVFYVDKRGKCCVALELQISTGESESKKPHEMKFHDDCKALGQAHADKTVLTMGADPKDKGNKSDTAEPKAEWPDSDSSDESEDAADEMSKPPVQALWLPKFYDGERKRMFAHVHRGAGETTSIKQRLQKGNTDTGNVKFGIVEAEWDWLQKRFKGDADREQKYFCGLLALTHAMCASDHWMYDNECWEEISDFCKKLAAKWREHLKKDEAALGLGLDGAGAAHTPAASKKALVRLLNWFKTRIEAHPDTDYKFSLATRKRRADAGMPKAKKAKK</sequence>
<protein>
    <submittedName>
        <fullName evidence="2">Uncharacterized protein</fullName>
    </submittedName>
</protein>
<evidence type="ECO:0000256" key="1">
    <source>
        <dbReference type="SAM" id="MobiDB-lite"/>
    </source>
</evidence>
<organism evidence="2 3">
    <name type="scientific">Pelagomonas calceolata</name>
    <dbReference type="NCBI Taxonomy" id="35677"/>
    <lineage>
        <taxon>Eukaryota</taxon>
        <taxon>Sar</taxon>
        <taxon>Stramenopiles</taxon>
        <taxon>Ochrophyta</taxon>
        <taxon>Pelagophyceae</taxon>
        <taxon>Pelagomonadales</taxon>
        <taxon>Pelagomonadaceae</taxon>
        <taxon>Pelagomonas</taxon>
    </lineage>
</organism>
<keyword evidence="3" id="KW-1185">Reference proteome</keyword>
<feature type="region of interest" description="Disordered" evidence="1">
    <location>
        <begin position="293"/>
        <end position="332"/>
    </location>
</feature>
<feature type="compositionally biased region" description="Acidic residues" evidence="1">
    <location>
        <begin position="315"/>
        <end position="328"/>
    </location>
</feature>
<dbReference type="EMBL" id="CAKKNE010000003">
    <property type="protein sequence ID" value="CAH0370554.1"/>
    <property type="molecule type" value="Genomic_DNA"/>
</dbReference>
<gene>
    <name evidence="2" type="ORF">PECAL_3P04500</name>
</gene>
<dbReference type="Proteomes" id="UP000789595">
    <property type="component" value="Unassembled WGS sequence"/>
</dbReference>
<evidence type="ECO:0000313" key="3">
    <source>
        <dbReference type="Proteomes" id="UP000789595"/>
    </source>
</evidence>